<keyword evidence="5" id="KW-0812">Transmembrane</keyword>
<keyword evidence="5" id="KW-1133">Transmembrane helix</keyword>
<dbReference type="EMBL" id="OV170221">
    <property type="protein sequence ID" value="CAH0713619.1"/>
    <property type="molecule type" value="Genomic_DNA"/>
</dbReference>
<comment type="similarity">
    <text evidence="1 4">Belongs to the short-chain dehydrogenases/reductases (SDR) family.</text>
</comment>
<dbReference type="Pfam" id="PF00106">
    <property type="entry name" value="adh_short"/>
    <property type="match status" value="1"/>
</dbReference>
<sequence length="316" mass="35027">MASFGVLEKMGLVFLIGLLFYLVKSVVNLVYTYIIGPAVNKVDFKSKGKWALVTGSTDGIGKEYARQLAARGCDIILVSRSMDKLKATASEIENDFKVNTKIVQADFCENDSIYDKISKEIADLEIGTLVNNVGVSYPYPEYFLDIPDWEQCISNIFKANVVSVTRMTGLVLPGMVQRGKGVVINIGSGSAIIPSPLLTVYAASKAYMDKFSESLNMEYSKKGIMVQHVYPGFVCSKLSGIRRSSFFAPSPHDFVKSAINLVGVTSNTTGYFPHTFGFFMINLMCGIANRFTIWLTMRTMENTRRKALRKNAKIQV</sequence>
<dbReference type="PANTHER" id="PTHR43899:SF13">
    <property type="entry name" value="RH59310P"/>
    <property type="match status" value="1"/>
</dbReference>
<dbReference type="OrthoDB" id="5545019at2759"/>
<evidence type="ECO:0000256" key="4">
    <source>
        <dbReference type="RuleBase" id="RU000363"/>
    </source>
</evidence>
<gene>
    <name evidence="6" type="ORF">BINO364_LOCUS763</name>
</gene>
<organism evidence="6 7">
    <name type="scientific">Brenthis ino</name>
    <name type="common">lesser marbled fritillary</name>
    <dbReference type="NCBI Taxonomy" id="405034"/>
    <lineage>
        <taxon>Eukaryota</taxon>
        <taxon>Metazoa</taxon>
        <taxon>Ecdysozoa</taxon>
        <taxon>Arthropoda</taxon>
        <taxon>Hexapoda</taxon>
        <taxon>Insecta</taxon>
        <taxon>Pterygota</taxon>
        <taxon>Neoptera</taxon>
        <taxon>Endopterygota</taxon>
        <taxon>Lepidoptera</taxon>
        <taxon>Glossata</taxon>
        <taxon>Ditrysia</taxon>
        <taxon>Papilionoidea</taxon>
        <taxon>Nymphalidae</taxon>
        <taxon>Heliconiinae</taxon>
        <taxon>Argynnini</taxon>
        <taxon>Brenthis</taxon>
    </lineage>
</organism>
<dbReference type="FunFam" id="3.40.50.720:FF:000137">
    <property type="entry name" value="Hydroxysteroid (17-beta) dehydrogenase 3"/>
    <property type="match status" value="1"/>
</dbReference>
<feature type="transmembrane region" description="Helical" evidence="5">
    <location>
        <begin position="276"/>
        <end position="296"/>
    </location>
</feature>
<keyword evidence="7" id="KW-1185">Reference proteome</keyword>
<dbReference type="InterPro" id="IPR051019">
    <property type="entry name" value="VLCFA-Steroid_DH"/>
</dbReference>
<evidence type="ECO:0000256" key="1">
    <source>
        <dbReference type="ARBA" id="ARBA00006484"/>
    </source>
</evidence>
<dbReference type="Proteomes" id="UP000838878">
    <property type="component" value="Chromosome 1"/>
</dbReference>
<dbReference type="Gene3D" id="3.40.50.720">
    <property type="entry name" value="NAD(P)-binding Rossmann-like Domain"/>
    <property type="match status" value="1"/>
</dbReference>
<keyword evidence="3" id="KW-0560">Oxidoreductase</keyword>
<evidence type="ECO:0000256" key="3">
    <source>
        <dbReference type="ARBA" id="ARBA00023002"/>
    </source>
</evidence>
<evidence type="ECO:0000313" key="6">
    <source>
        <dbReference type="EMBL" id="CAH0713619.1"/>
    </source>
</evidence>
<dbReference type="GO" id="GO:0016491">
    <property type="term" value="F:oxidoreductase activity"/>
    <property type="evidence" value="ECO:0007669"/>
    <property type="project" value="UniProtKB-KW"/>
</dbReference>
<dbReference type="AlphaFoldDB" id="A0A8J9XZQ2"/>
<evidence type="ECO:0000256" key="2">
    <source>
        <dbReference type="ARBA" id="ARBA00022857"/>
    </source>
</evidence>
<protein>
    <recommendedName>
        <fullName evidence="8">Very-long-chain 3-oxoacyl-CoA reductase</fullName>
    </recommendedName>
</protein>
<dbReference type="GO" id="GO:0005783">
    <property type="term" value="C:endoplasmic reticulum"/>
    <property type="evidence" value="ECO:0007669"/>
    <property type="project" value="TreeGrafter"/>
</dbReference>
<keyword evidence="2" id="KW-0521">NADP</keyword>
<dbReference type="PRINTS" id="PR00080">
    <property type="entry name" value="SDRFAMILY"/>
</dbReference>
<accession>A0A8J9XZQ2</accession>
<reference evidence="6" key="1">
    <citation type="submission" date="2021-12" db="EMBL/GenBank/DDBJ databases">
        <authorList>
            <person name="Martin H S."/>
        </authorList>
    </citation>
    <scope>NUCLEOTIDE SEQUENCE</scope>
</reference>
<dbReference type="InterPro" id="IPR002347">
    <property type="entry name" value="SDR_fam"/>
</dbReference>
<dbReference type="InterPro" id="IPR036291">
    <property type="entry name" value="NAD(P)-bd_dom_sf"/>
</dbReference>
<dbReference type="PIRSF" id="PIRSF000126">
    <property type="entry name" value="11-beta-HSD1"/>
    <property type="match status" value="1"/>
</dbReference>
<keyword evidence="5" id="KW-0472">Membrane</keyword>
<evidence type="ECO:0008006" key="8">
    <source>
        <dbReference type="Google" id="ProtNLM"/>
    </source>
</evidence>
<proteinExistence type="inferred from homology"/>
<name>A0A8J9XZQ2_9NEOP</name>
<dbReference type="SUPFAM" id="SSF51735">
    <property type="entry name" value="NAD(P)-binding Rossmann-fold domains"/>
    <property type="match status" value="1"/>
</dbReference>
<evidence type="ECO:0000313" key="7">
    <source>
        <dbReference type="Proteomes" id="UP000838878"/>
    </source>
</evidence>
<feature type="non-terminal residue" evidence="6">
    <location>
        <position position="316"/>
    </location>
</feature>
<dbReference type="PRINTS" id="PR00081">
    <property type="entry name" value="GDHRDH"/>
</dbReference>
<dbReference type="PANTHER" id="PTHR43899">
    <property type="entry name" value="RH59310P"/>
    <property type="match status" value="1"/>
</dbReference>
<dbReference type="CDD" id="cd05356">
    <property type="entry name" value="17beta-HSD1_like_SDR_c"/>
    <property type="match status" value="1"/>
</dbReference>
<evidence type="ECO:0000256" key="5">
    <source>
        <dbReference type="SAM" id="Phobius"/>
    </source>
</evidence>
<feature type="transmembrane region" description="Helical" evidence="5">
    <location>
        <begin position="12"/>
        <end position="34"/>
    </location>
</feature>